<dbReference type="NCBIfam" id="TIGR02532">
    <property type="entry name" value="IV_pilin_GFxxxE"/>
    <property type="match status" value="1"/>
</dbReference>
<keyword evidence="3" id="KW-1185">Reference proteome</keyword>
<evidence type="ECO:0008006" key="4">
    <source>
        <dbReference type="Google" id="ProtNLM"/>
    </source>
</evidence>
<dbReference type="SUPFAM" id="SSF54523">
    <property type="entry name" value="Pili subunits"/>
    <property type="match status" value="1"/>
</dbReference>
<evidence type="ECO:0000313" key="2">
    <source>
        <dbReference type="EMBL" id="GAB0058892.1"/>
    </source>
</evidence>
<dbReference type="Gene3D" id="3.30.700.10">
    <property type="entry name" value="Glycoprotein, Type 4 Pilin"/>
    <property type="match status" value="1"/>
</dbReference>
<organism evidence="2 3">
    <name type="scientific">Candidatus Magnetaquiglobus chichijimensis</name>
    <dbReference type="NCBI Taxonomy" id="3141448"/>
    <lineage>
        <taxon>Bacteria</taxon>
        <taxon>Pseudomonadati</taxon>
        <taxon>Pseudomonadota</taxon>
        <taxon>Magnetococcia</taxon>
        <taxon>Magnetococcales</taxon>
        <taxon>Candidatus Magnetaquicoccaceae</taxon>
        <taxon>Candidatus Magnetaquiglobus</taxon>
    </lineage>
</organism>
<keyword evidence="1" id="KW-1133">Transmembrane helix</keyword>
<protein>
    <recommendedName>
        <fullName evidence="4">Prepilin-type N-terminal cleavage/methylation domain-containing protein</fullName>
    </recommendedName>
</protein>
<evidence type="ECO:0000256" key="1">
    <source>
        <dbReference type="SAM" id="Phobius"/>
    </source>
</evidence>
<dbReference type="Pfam" id="PF07963">
    <property type="entry name" value="N_methyl"/>
    <property type="match status" value="1"/>
</dbReference>
<reference evidence="2 3" key="1">
    <citation type="submission" date="2024-05" db="EMBL/GenBank/DDBJ databases">
        <authorList>
            <consortium name="Candidatus Magnetaquicoccaceae bacterium FCR-1 genome sequencing consortium"/>
            <person name="Shimoshige H."/>
            <person name="Shimamura S."/>
            <person name="Taoka A."/>
            <person name="Kobayashi H."/>
            <person name="Maekawa T."/>
        </authorList>
    </citation>
    <scope>NUCLEOTIDE SEQUENCE [LARGE SCALE GENOMIC DNA]</scope>
    <source>
        <strain evidence="2 3">FCR-1</strain>
    </source>
</reference>
<dbReference type="RefSeq" id="WP_420906612.1">
    <property type="nucleotide sequence ID" value="NZ_BAAFGK010000005.1"/>
</dbReference>
<reference evidence="2 3" key="2">
    <citation type="submission" date="2024-09" db="EMBL/GenBank/DDBJ databases">
        <title>Draft genome sequence of Candidatus Magnetaquicoccaceae bacterium FCR-1.</title>
        <authorList>
            <person name="Shimoshige H."/>
            <person name="Shimamura S."/>
            <person name="Taoka A."/>
            <person name="Kobayashi H."/>
            <person name="Maekawa T."/>
        </authorList>
    </citation>
    <scope>NUCLEOTIDE SEQUENCE [LARGE SCALE GENOMIC DNA]</scope>
    <source>
        <strain evidence="2 3">FCR-1</strain>
    </source>
</reference>
<sequence length="219" mass="23891">MQHFLKWIPRLIISVRIHHNNNYGFTLIEILIVIVILGILVNLASVSLREHAVSVAAEEAKPYLMAISAKEQIQLRRTRTLINSDNEQTLQDGLGVDLSLAGNFCFMVRLPADGLITTTTDTIQYEVWAVLRDTNYSGGQSAQDQVAVHALGGVTCTTATDKSTATGWVSADPNTIGGEGRVVVLRYPPPVNGLETAPRSGREIQLDWLNGISLSDTLL</sequence>
<dbReference type="InterPro" id="IPR045584">
    <property type="entry name" value="Pilin-like"/>
</dbReference>
<name>A0ABQ0CDC5_9PROT</name>
<dbReference type="InterPro" id="IPR012902">
    <property type="entry name" value="N_methyl_site"/>
</dbReference>
<keyword evidence="1" id="KW-0472">Membrane</keyword>
<proteinExistence type="predicted"/>
<comment type="caution">
    <text evidence="2">The sequence shown here is derived from an EMBL/GenBank/DDBJ whole genome shotgun (WGS) entry which is preliminary data.</text>
</comment>
<accession>A0ABQ0CDC5</accession>
<dbReference type="Proteomes" id="UP001628193">
    <property type="component" value="Unassembled WGS sequence"/>
</dbReference>
<evidence type="ECO:0000313" key="3">
    <source>
        <dbReference type="Proteomes" id="UP001628193"/>
    </source>
</evidence>
<dbReference type="EMBL" id="BAAFGK010000005">
    <property type="protein sequence ID" value="GAB0058892.1"/>
    <property type="molecule type" value="Genomic_DNA"/>
</dbReference>
<gene>
    <name evidence="2" type="ORF">SIID45300_03251</name>
</gene>
<keyword evidence="1" id="KW-0812">Transmembrane</keyword>
<feature type="transmembrane region" description="Helical" evidence="1">
    <location>
        <begin position="21"/>
        <end position="44"/>
    </location>
</feature>